<gene>
    <name evidence="1" type="ORF">M8818_002401</name>
</gene>
<proteinExistence type="predicted"/>
<dbReference type="EMBL" id="JAMKPW020000010">
    <property type="protein sequence ID" value="KAK8214818.1"/>
    <property type="molecule type" value="Genomic_DNA"/>
</dbReference>
<keyword evidence="2" id="KW-1185">Reference proteome</keyword>
<reference evidence="1" key="1">
    <citation type="submission" date="2024-02" db="EMBL/GenBank/DDBJ databases">
        <title>Metagenome Assembled Genome of Zalaria obscura JY119.</title>
        <authorList>
            <person name="Vighnesh L."/>
            <person name="Jagadeeshwari U."/>
            <person name="Venkata Ramana C."/>
            <person name="Sasikala C."/>
        </authorList>
    </citation>
    <scope>NUCLEOTIDE SEQUENCE</scope>
    <source>
        <strain evidence="1">JY119</strain>
    </source>
</reference>
<evidence type="ECO:0000313" key="2">
    <source>
        <dbReference type="Proteomes" id="UP001320706"/>
    </source>
</evidence>
<comment type="caution">
    <text evidence="1">The sequence shown here is derived from an EMBL/GenBank/DDBJ whole genome shotgun (WGS) entry which is preliminary data.</text>
</comment>
<sequence length="88" mass="9803">MKYISDTAYDREDSTAKAKRRRDTRYEAPSKLEAQRSFVGKGDQPEVMSTMSRAAARGHWVDLSAKRLDGHVSEGEAASIPYYSACDA</sequence>
<evidence type="ECO:0000313" key="1">
    <source>
        <dbReference type="EMBL" id="KAK8214818.1"/>
    </source>
</evidence>
<name>A0ACC3SJP6_9PEZI</name>
<organism evidence="1 2">
    <name type="scientific">Zalaria obscura</name>
    <dbReference type="NCBI Taxonomy" id="2024903"/>
    <lineage>
        <taxon>Eukaryota</taxon>
        <taxon>Fungi</taxon>
        <taxon>Dikarya</taxon>
        <taxon>Ascomycota</taxon>
        <taxon>Pezizomycotina</taxon>
        <taxon>Dothideomycetes</taxon>
        <taxon>Dothideomycetidae</taxon>
        <taxon>Dothideales</taxon>
        <taxon>Zalariaceae</taxon>
        <taxon>Zalaria</taxon>
    </lineage>
</organism>
<protein>
    <submittedName>
        <fullName evidence="1">Uncharacterized protein</fullName>
    </submittedName>
</protein>
<dbReference type="Proteomes" id="UP001320706">
    <property type="component" value="Unassembled WGS sequence"/>
</dbReference>
<accession>A0ACC3SJP6</accession>